<dbReference type="BioCyc" id="SGLO343509:SGP1_RS01330-MONOMER"/>
<dbReference type="OrthoDB" id="6555706at2"/>
<proteinExistence type="predicted"/>
<protein>
    <recommendedName>
        <fullName evidence="3">Lipoprotein</fullName>
    </recommendedName>
</protein>
<organism evidence="1 2">
    <name type="scientific">Sodalis glossinidius (strain morsitans)</name>
    <dbReference type="NCBI Taxonomy" id="343509"/>
    <lineage>
        <taxon>Bacteria</taxon>
        <taxon>Pseudomonadati</taxon>
        <taxon>Pseudomonadota</taxon>
        <taxon>Gammaproteobacteria</taxon>
        <taxon>Enterobacterales</taxon>
        <taxon>Bruguierivoracaceae</taxon>
        <taxon>Sodalis</taxon>
    </lineage>
</organism>
<evidence type="ECO:0008006" key="3">
    <source>
        <dbReference type="Google" id="ProtNLM"/>
    </source>
</evidence>
<sequence>MKGKHLIPIILLISSCSFHQMSTSEQKLFDKVQSAILTQDMNKLSELEYEKIATYISEGKVH</sequence>
<evidence type="ECO:0000313" key="2">
    <source>
        <dbReference type="Proteomes" id="UP000245838"/>
    </source>
</evidence>
<dbReference type="EMBL" id="LN854557">
    <property type="protein sequence ID" value="CRL43775.1"/>
    <property type="molecule type" value="Genomic_DNA"/>
</dbReference>
<name>A0A193QFS6_SODGM</name>
<accession>A0A193QFS6</accession>
<dbReference type="RefSeq" id="WP_041866520.1">
    <property type="nucleotide sequence ID" value="NC_007712.1"/>
</dbReference>
<gene>
    <name evidence="1" type="ORF">SGGMMB4_00350</name>
</gene>
<reference evidence="1 2" key="1">
    <citation type="submission" date="2015-05" db="EMBL/GenBank/DDBJ databases">
        <authorList>
            <person name="Goodhead I."/>
        </authorList>
    </citation>
    <scope>NUCLEOTIDE SEQUENCE [LARGE SCALE GENOMIC DNA]</scope>
    <source>
        <strain evidence="2">morsitans</strain>
    </source>
</reference>
<dbReference type="PROSITE" id="PS51257">
    <property type="entry name" value="PROKAR_LIPOPROTEIN"/>
    <property type="match status" value="1"/>
</dbReference>
<dbReference type="AlphaFoldDB" id="A0A193QFS6"/>
<dbReference type="Proteomes" id="UP000245838">
    <property type="component" value="Chromosome sggmmb4_Chromosome"/>
</dbReference>
<evidence type="ECO:0000313" key="1">
    <source>
        <dbReference type="EMBL" id="CRL43775.1"/>
    </source>
</evidence>